<keyword evidence="3" id="KW-1185">Reference proteome</keyword>
<gene>
    <name evidence="2" type="ORF">RND71_015721</name>
</gene>
<organism evidence="2 3">
    <name type="scientific">Anisodus tanguticus</name>
    <dbReference type="NCBI Taxonomy" id="243964"/>
    <lineage>
        <taxon>Eukaryota</taxon>
        <taxon>Viridiplantae</taxon>
        <taxon>Streptophyta</taxon>
        <taxon>Embryophyta</taxon>
        <taxon>Tracheophyta</taxon>
        <taxon>Spermatophyta</taxon>
        <taxon>Magnoliopsida</taxon>
        <taxon>eudicotyledons</taxon>
        <taxon>Gunneridae</taxon>
        <taxon>Pentapetalae</taxon>
        <taxon>asterids</taxon>
        <taxon>lamiids</taxon>
        <taxon>Solanales</taxon>
        <taxon>Solanaceae</taxon>
        <taxon>Solanoideae</taxon>
        <taxon>Hyoscyameae</taxon>
        <taxon>Anisodus</taxon>
    </lineage>
</organism>
<name>A0AAE1S647_9SOLA</name>
<feature type="compositionally biased region" description="Polar residues" evidence="1">
    <location>
        <begin position="291"/>
        <end position="305"/>
    </location>
</feature>
<sequence length="726" mass="81854">MTTGIENNSYMSQKRCWTSDISHDYDIEYMKITSLVGTKEPLEMRVQPHSHYNLSFNYSTFLENEMVWVRDGHGMLSANPSTNQAQSVNKLKMLNRCGPGPSVKGDYVLIQLSMCQRPHRPMSDCISLRYQDQYALDLWRQVPATPPKLFPLRRSNIHPGGSASAPESLHWSTLEINDPCVFKTLETLFLPSSFGHPSNSPNRVYLDLGRLRHYVKLRSGINTMKHQLHFNTLIYISQNRFISNSGIIFLWRKTKSVICHENQALSLSIKHEYTAKHAKEYHIKAKHRRSTASLVQPRSSQSGRSGHQAFNDKRNIKQKAYSMAQAERLWIETGWTRKWGSNGNWRVFGQCVFDGSCVGTFGWNRAEEFGGVDLDTLWVMLVVGIWWLDDGKVAESVWDNKELGLNWVFGKLRELGRVGAVIVAKGQCSCRVDRGWAGSRWHIVIMMATSYSQWTGLGQTVIATWASRSRRTSMVVPSTGQSSIAVGQTLELQSKTQFPLLPLTKLPASSSIPLIPPTNPTTFYANNVLIDGVASSIIECDHIPQIKITYVDGIPCLKWISSEVSRMELKMIEGSPMNIDQVTDVKCASHREEHTTIENEDLTINQGVDDRIMQDNMIAVNSSESFLEDVNKSEEDHIQVQNKAPTVMTLDDMSDTLVENDQNSYEIADKDYGTKCIHVTTDISDEMTATEVDGSCSTNQYRENDFAGILDSADISEDVNAKEVDG</sequence>
<evidence type="ECO:0000256" key="1">
    <source>
        <dbReference type="SAM" id="MobiDB-lite"/>
    </source>
</evidence>
<comment type="caution">
    <text evidence="2">The sequence shown here is derived from an EMBL/GenBank/DDBJ whole genome shotgun (WGS) entry which is preliminary data.</text>
</comment>
<reference evidence="2" key="1">
    <citation type="submission" date="2023-12" db="EMBL/GenBank/DDBJ databases">
        <title>Genome assembly of Anisodus tanguticus.</title>
        <authorList>
            <person name="Wang Y.-J."/>
        </authorList>
    </citation>
    <scope>NUCLEOTIDE SEQUENCE</scope>
    <source>
        <strain evidence="2">KB-2021</strain>
        <tissue evidence="2">Leaf</tissue>
    </source>
</reference>
<feature type="region of interest" description="Disordered" evidence="1">
    <location>
        <begin position="284"/>
        <end position="309"/>
    </location>
</feature>
<evidence type="ECO:0000313" key="2">
    <source>
        <dbReference type="EMBL" id="KAK4364363.1"/>
    </source>
</evidence>
<protein>
    <submittedName>
        <fullName evidence="2">Uncharacterized protein</fullName>
    </submittedName>
</protein>
<proteinExistence type="predicted"/>
<accession>A0AAE1S647</accession>
<evidence type="ECO:0000313" key="3">
    <source>
        <dbReference type="Proteomes" id="UP001291623"/>
    </source>
</evidence>
<dbReference type="EMBL" id="JAVYJV010000008">
    <property type="protein sequence ID" value="KAK4364363.1"/>
    <property type="molecule type" value="Genomic_DNA"/>
</dbReference>
<dbReference type="AlphaFoldDB" id="A0AAE1S647"/>
<dbReference type="Proteomes" id="UP001291623">
    <property type="component" value="Unassembled WGS sequence"/>
</dbReference>